<comment type="caution">
    <text evidence="10">The sequence shown here is derived from an EMBL/GenBank/DDBJ whole genome shotgun (WGS) entry which is preliminary data.</text>
</comment>
<gene>
    <name evidence="11" type="ORF">J2S69_003373</name>
    <name evidence="10" type="ORF">O2L01_10990</name>
</gene>
<feature type="compositionally biased region" description="Basic and acidic residues" evidence="5">
    <location>
        <begin position="197"/>
        <end position="208"/>
    </location>
</feature>
<feature type="chain" id="PRO_5040890812" evidence="7">
    <location>
        <begin position="29"/>
        <end position="371"/>
    </location>
</feature>
<dbReference type="InterPro" id="IPR019931">
    <property type="entry name" value="LPXTG_anchor"/>
</dbReference>
<keyword evidence="4" id="KW-0572">Peptidoglycan-anchor</keyword>
<evidence type="ECO:0000256" key="1">
    <source>
        <dbReference type="ARBA" id="ARBA00022512"/>
    </source>
</evidence>
<dbReference type="Proteomes" id="UP001145799">
    <property type="component" value="Unassembled WGS sequence"/>
</dbReference>
<evidence type="ECO:0000313" key="13">
    <source>
        <dbReference type="Proteomes" id="UP001183604"/>
    </source>
</evidence>
<proteinExistence type="predicted"/>
<keyword evidence="13" id="KW-1185">Reference proteome</keyword>
<dbReference type="EMBL" id="JAVDYD010000001">
    <property type="protein sequence ID" value="MDR7339654.1"/>
    <property type="molecule type" value="Genomic_DNA"/>
</dbReference>
<reference evidence="10" key="1">
    <citation type="submission" date="2022-12" db="EMBL/GenBank/DDBJ databases">
        <title>Gycomyces niveus sp.nov., a novel actinomycete isolated from soil in Shouguang.</title>
        <authorList>
            <person name="Yang X."/>
        </authorList>
    </citation>
    <scope>NUCLEOTIDE SEQUENCE</scope>
    <source>
        <strain evidence="10">DSM 44724</strain>
    </source>
</reference>
<organism evidence="10 12">
    <name type="scientific">Glycomyces lechevalierae</name>
    <dbReference type="NCBI Taxonomy" id="256034"/>
    <lineage>
        <taxon>Bacteria</taxon>
        <taxon>Bacillati</taxon>
        <taxon>Actinomycetota</taxon>
        <taxon>Actinomycetes</taxon>
        <taxon>Glycomycetales</taxon>
        <taxon>Glycomycetaceae</taxon>
        <taxon>Glycomyces</taxon>
    </lineage>
</organism>
<name>A0A9X3PHL5_9ACTN</name>
<feature type="domain" description="Thioester" evidence="9">
    <location>
        <begin position="79"/>
        <end position="190"/>
    </location>
</feature>
<keyword evidence="3 7" id="KW-0732">Signal</keyword>
<evidence type="ECO:0000313" key="12">
    <source>
        <dbReference type="Proteomes" id="UP001145799"/>
    </source>
</evidence>
<feature type="transmembrane region" description="Helical" evidence="6">
    <location>
        <begin position="337"/>
        <end position="357"/>
    </location>
</feature>
<evidence type="ECO:0000259" key="9">
    <source>
        <dbReference type="Pfam" id="PF08341"/>
    </source>
</evidence>
<keyword evidence="2" id="KW-0964">Secreted</keyword>
<evidence type="ECO:0000259" key="8">
    <source>
        <dbReference type="Pfam" id="PF00746"/>
    </source>
</evidence>
<dbReference type="InterPro" id="IPR013552">
    <property type="entry name" value="Thioester_dom"/>
</dbReference>
<keyword evidence="1" id="KW-0134">Cell wall</keyword>
<feature type="domain" description="Gram-positive cocci surface proteins LPxTG" evidence="8">
    <location>
        <begin position="324"/>
        <end position="362"/>
    </location>
</feature>
<evidence type="ECO:0000256" key="4">
    <source>
        <dbReference type="ARBA" id="ARBA00023088"/>
    </source>
</evidence>
<keyword evidence="6" id="KW-0812">Transmembrane</keyword>
<dbReference type="AlphaFoldDB" id="A0A9X3PHL5"/>
<dbReference type="NCBIfam" id="TIGR01167">
    <property type="entry name" value="LPXTG_anchor"/>
    <property type="match status" value="1"/>
</dbReference>
<evidence type="ECO:0000256" key="2">
    <source>
        <dbReference type="ARBA" id="ARBA00022525"/>
    </source>
</evidence>
<reference evidence="11 13" key="2">
    <citation type="submission" date="2023-07" db="EMBL/GenBank/DDBJ databases">
        <title>Sequencing the genomes of 1000 actinobacteria strains.</title>
        <authorList>
            <person name="Klenk H.-P."/>
        </authorList>
    </citation>
    <scope>NUCLEOTIDE SEQUENCE [LARGE SCALE GENOMIC DNA]</scope>
    <source>
        <strain evidence="11 13">DSM 44724</strain>
    </source>
</reference>
<evidence type="ECO:0000256" key="5">
    <source>
        <dbReference type="SAM" id="MobiDB-lite"/>
    </source>
</evidence>
<evidence type="ECO:0000256" key="3">
    <source>
        <dbReference type="ARBA" id="ARBA00022729"/>
    </source>
</evidence>
<evidence type="ECO:0000256" key="6">
    <source>
        <dbReference type="SAM" id="Phobius"/>
    </source>
</evidence>
<evidence type="ECO:0000313" key="10">
    <source>
        <dbReference type="EMBL" id="MDA1385510.1"/>
    </source>
</evidence>
<dbReference type="Proteomes" id="UP001183604">
    <property type="component" value="Unassembled WGS sequence"/>
</dbReference>
<accession>A0A9X3PHL5</accession>
<evidence type="ECO:0000313" key="11">
    <source>
        <dbReference type="EMBL" id="MDR7339654.1"/>
    </source>
</evidence>
<dbReference type="Pfam" id="PF08341">
    <property type="entry name" value="TED"/>
    <property type="match status" value="1"/>
</dbReference>
<feature type="signal peptide" evidence="7">
    <location>
        <begin position="1"/>
        <end position="28"/>
    </location>
</feature>
<sequence>MMTKALKGTMAAAAGIALGLTGVAAAQAQEEEAPSTLAAGNVIIEDGGIQLYGEADGVGKKPHASMIALDMGDGEYRTVYCIQLNVNLEEQYLHEERPWDDVPVEDLPMVLGVLLEGYDGTNADELLEAAGVASDDYGDVTADQLAYAATQSAVWSLTDGWVLDTTDPTENDVADAIVPAVQDYILENAEPVDEPELEPRFDVDDSQSKTEGTTVGPFTVETNVDAINFSQPEGATIVDENGEELTSLSDGQVFYVKFDEAKTSTVTLVTDTFTWTTPAGRTFVPVDENGADVEGQRLILAEEHTEEYTAEVEFEITVEEVPSESPKPQLPVTGSSLTTVASIGGAVLLAGVVSLVLMRRRRAAANWGSDA</sequence>
<evidence type="ECO:0000256" key="7">
    <source>
        <dbReference type="SAM" id="SignalP"/>
    </source>
</evidence>
<protein>
    <submittedName>
        <fullName evidence="10">Cys-Gln thioester bond-forming surface protein</fullName>
    </submittedName>
    <submittedName>
        <fullName evidence="11">LPXTG-motif cell wall-anchored protein</fullName>
    </submittedName>
</protein>
<dbReference type="RefSeq" id="WP_270121973.1">
    <property type="nucleotide sequence ID" value="NZ_BAAAOM010000004.1"/>
</dbReference>
<keyword evidence="6" id="KW-0472">Membrane</keyword>
<feature type="region of interest" description="Disordered" evidence="5">
    <location>
        <begin position="196"/>
        <end position="216"/>
    </location>
</feature>
<dbReference type="Pfam" id="PF00746">
    <property type="entry name" value="Gram_pos_anchor"/>
    <property type="match status" value="1"/>
</dbReference>
<dbReference type="EMBL" id="JAPZVQ010000005">
    <property type="protein sequence ID" value="MDA1385510.1"/>
    <property type="molecule type" value="Genomic_DNA"/>
</dbReference>
<keyword evidence="6" id="KW-1133">Transmembrane helix</keyword>